<organism evidence="3 4">
    <name type="scientific">Tetraparma gracilis</name>
    <dbReference type="NCBI Taxonomy" id="2962635"/>
    <lineage>
        <taxon>Eukaryota</taxon>
        <taxon>Sar</taxon>
        <taxon>Stramenopiles</taxon>
        <taxon>Ochrophyta</taxon>
        <taxon>Bolidophyceae</taxon>
        <taxon>Parmales</taxon>
        <taxon>Triparmaceae</taxon>
        <taxon>Tetraparma</taxon>
    </lineage>
</organism>
<evidence type="ECO:0000313" key="3">
    <source>
        <dbReference type="EMBL" id="GMI32105.1"/>
    </source>
</evidence>
<feature type="transmembrane region" description="Helical" evidence="2">
    <location>
        <begin position="191"/>
        <end position="215"/>
    </location>
</feature>
<comment type="similarity">
    <text evidence="1">Belongs to the AB hydrolase superfamily. AB hydrolase 4 family.</text>
</comment>
<dbReference type="PANTHER" id="PTHR10794">
    <property type="entry name" value="ABHYDROLASE DOMAIN-CONTAINING PROTEIN"/>
    <property type="match status" value="1"/>
</dbReference>
<keyword evidence="2" id="KW-0472">Membrane</keyword>
<name>A0ABQ6MSH7_9STRA</name>
<gene>
    <name evidence="3" type="ORF">TeGR_g1638</name>
</gene>
<evidence type="ECO:0000256" key="1">
    <source>
        <dbReference type="ARBA" id="ARBA00010884"/>
    </source>
</evidence>
<keyword evidence="4" id="KW-1185">Reference proteome</keyword>
<keyword evidence="2" id="KW-1133">Transmembrane helix</keyword>
<protein>
    <submittedName>
        <fullName evidence="3">Uncharacterized protein</fullName>
    </submittedName>
</protein>
<comment type="caution">
    <text evidence="3">The sequence shown here is derived from an EMBL/GenBank/DDBJ whole genome shotgun (WGS) entry which is preliminary data.</text>
</comment>
<evidence type="ECO:0000256" key="2">
    <source>
        <dbReference type="SAM" id="Phobius"/>
    </source>
</evidence>
<evidence type="ECO:0000313" key="4">
    <source>
        <dbReference type="Proteomes" id="UP001165060"/>
    </source>
</evidence>
<dbReference type="PANTHER" id="PTHR10794:SF63">
    <property type="entry name" value="ALPHA_BETA HYDROLASE 1, ISOFORM A"/>
    <property type="match status" value="1"/>
</dbReference>
<dbReference type="InterPro" id="IPR029058">
    <property type="entry name" value="AB_hydrolase_fold"/>
</dbReference>
<sequence>MTRLLSAPLDVLGYFIQIKETSELDVAGQDARALGQLLVHEMEPVRTKKRAEDLEAKLHVFFYRTTVLRELADVQPWFPKMLFQVLRNVPSRPKTTKAKLVDFTERDAVITGRAMTMLMLSNATPDAAVDELEPARPFFRPFMNEIAKHILSVADFGLKMRLFSGAGLSVFDLVSDVYMIVVFLGSKETRGVAHVNIACVAFSLLAQLLMTWIVNRKRSWRRIARELLYVVTFCKPGIDAARVARGNENDDGLAAMDPLTELAVGKGTEMVFESIPAAIIQTRAFIISEERSRAALASIIISCCTTGFAAATMWFIVLACMIKPEYLFMWYDQKTCVQYIRAEHVGAETDEVKMFIFTYHGAKWAHYKDEPAMSSTSAFLSSLSPLLLHPCPSCDPSLPSSPHAKPNSPIPPISKLAEHGPLLRAFAAGAAKMLSPYVLLLSCAAILYSSLFPNPPRLRFHALLLAASLTLYLDDAFSWEFGPLAALLPSLSSLALLLAALPSLERSLASRLPHVAVDCAFPEEGFDGGEPVHLLLHGLNGGSDEEYVKDFYHSAAARGAATCVLIARGLMGTPVVSGRMFNGARTSDVADVARAIRGGMRPGQKLVGVLANYVARSGPSCSLDAAIGIGGGLDMRWNYLNRRSLWLWQPFLSRTLLDTLIHRFVPNYLKDAVGRGDVTQEQVDATLAAGDVTAIDVHMIAPYNGFDTVVDYYAAMSAMKHLPNVSIPLAMVAALDDPLVCEKTMGDPWTTVNSNEAGNVFLLLTQKGGHVGYPVGNIRDTKWQWMSNVVHGFVDAVVEAKKEEKI</sequence>
<dbReference type="EMBL" id="BRYB01001726">
    <property type="protein sequence ID" value="GMI32105.1"/>
    <property type="molecule type" value="Genomic_DNA"/>
</dbReference>
<feature type="transmembrane region" description="Helical" evidence="2">
    <location>
        <begin position="294"/>
        <end position="317"/>
    </location>
</feature>
<dbReference type="InterPro" id="IPR050960">
    <property type="entry name" value="AB_hydrolase_4_sf"/>
</dbReference>
<dbReference type="Gene3D" id="3.40.50.1820">
    <property type="entry name" value="alpha/beta hydrolase"/>
    <property type="match status" value="1"/>
</dbReference>
<dbReference type="SUPFAM" id="SSF53474">
    <property type="entry name" value="alpha/beta-Hydrolases"/>
    <property type="match status" value="1"/>
</dbReference>
<dbReference type="Proteomes" id="UP001165060">
    <property type="component" value="Unassembled WGS sequence"/>
</dbReference>
<proteinExistence type="inferred from homology"/>
<reference evidence="3 4" key="1">
    <citation type="journal article" date="2023" name="Commun. Biol.">
        <title>Genome analysis of Parmales, the sister group of diatoms, reveals the evolutionary specialization of diatoms from phago-mixotrophs to photoautotrophs.</title>
        <authorList>
            <person name="Ban H."/>
            <person name="Sato S."/>
            <person name="Yoshikawa S."/>
            <person name="Yamada K."/>
            <person name="Nakamura Y."/>
            <person name="Ichinomiya M."/>
            <person name="Sato N."/>
            <person name="Blanc-Mathieu R."/>
            <person name="Endo H."/>
            <person name="Kuwata A."/>
            <person name="Ogata H."/>
        </authorList>
    </citation>
    <scope>NUCLEOTIDE SEQUENCE [LARGE SCALE GENOMIC DNA]</scope>
</reference>
<accession>A0ABQ6MSH7</accession>
<keyword evidence="2" id="KW-0812">Transmembrane</keyword>